<name>A0A0F9J5F2_9ZZZZ</name>
<protein>
    <submittedName>
        <fullName evidence="1">Uncharacterized protein</fullName>
    </submittedName>
</protein>
<dbReference type="AlphaFoldDB" id="A0A0F9J5F2"/>
<accession>A0A0F9J5F2</accession>
<reference evidence="1" key="1">
    <citation type="journal article" date="2015" name="Nature">
        <title>Complex archaea that bridge the gap between prokaryotes and eukaryotes.</title>
        <authorList>
            <person name="Spang A."/>
            <person name="Saw J.H."/>
            <person name="Jorgensen S.L."/>
            <person name="Zaremba-Niedzwiedzka K."/>
            <person name="Martijn J."/>
            <person name="Lind A.E."/>
            <person name="van Eijk R."/>
            <person name="Schleper C."/>
            <person name="Guy L."/>
            <person name="Ettema T.J."/>
        </authorList>
    </citation>
    <scope>NUCLEOTIDE SEQUENCE</scope>
</reference>
<organism evidence="1">
    <name type="scientific">marine sediment metagenome</name>
    <dbReference type="NCBI Taxonomy" id="412755"/>
    <lineage>
        <taxon>unclassified sequences</taxon>
        <taxon>metagenomes</taxon>
        <taxon>ecological metagenomes</taxon>
    </lineage>
</organism>
<sequence>MSTKSLVMDAYEDDMGYKNLTLLSGSVKDEAVFVEFHSTNQGERGADIIEVAVNVEDMIKMRDFLNMMISKIGPAESI</sequence>
<evidence type="ECO:0000313" key="1">
    <source>
        <dbReference type="EMBL" id="KKM27619.1"/>
    </source>
</evidence>
<proteinExistence type="predicted"/>
<gene>
    <name evidence="1" type="ORF">LCGC14_1573020</name>
</gene>
<dbReference type="EMBL" id="LAZR01012288">
    <property type="protein sequence ID" value="KKM27619.1"/>
    <property type="molecule type" value="Genomic_DNA"/>
</dbReference>
<comment type="caution">
    <text evidence="1">The sequence shown here is derived from an EMBL/GenBank/DDBJ whole genome shotgun (WGS) entry which is preliminary data.</text>
</comment>